<dbReference type="EMBL" id="JAPFFF010000010">
    <property type="protein sequence ID" value="KAK8880718.1"/>
    <property type="molecule type" value="Genomic_DNA"/>
</dbReference>
<dbReference type="Gene3D" id="3.80.10.10">
    <property type="entry name" value="Ribonuclease Inhibitor"/>
    <property type="match status" value="1"/>
</dbReference>
<accession>A0ABR2JPK7</accession>
<dbReference type="PANTHER" id="PTHR24345">
    <property type="entry name" value="SERINE/THREONINE-PROTEIN KINASE PLK"/>
    <property type="match status" value="1"/>
</dbReference>
<evidence type="ECO:0000313" key="3">
    <source>
        <dbReference type="Proteomes" id="UP001470230"/>
    </source>
</evidence>
<dbReference type="SUPFAM" id="SSF52058">
    <property type="entry name" value="L domain-like"/>
    <property type="match status" value="1"/>
</dbReference>
<dbReference type="Pfam" id="PF13306">
    <property type="entry name" value="LRR_5"/>
    <property type="match status" value="2"/>
</dbReference>
<dbReference type="Gene3D" id="1.10.510.10">
    <property type="entry name" value="Transferase(Phosphotransferase) domain 1"/>
    <property type="match status" value="1"/>
</dbReference>
<keyword evidence="3" id="KW-1185">Reference proteome</keyword>
<evidence type="ECO:0000259" key="1">
    <source>
        <dbReference type="PROSITE" id="PS50011"/>
    </source>
</evidence>
<comment type="caution">
    <text evidence="2">The sequence shown here is derived from an EMBL/GenBank/DDBJ whole genome shotgun (WGS) entry which is preliminary data.</text>
</comment>
<keyword evidence="2" id="KW-0418">Kinase</keyword>
<name>A0ABR2JPK7_9EUKA</name>
<dbReference type="Proteomes" id="UP001470230">
    <property type="component" value="Unassembled WGS sequence"/>
</dbReference>
<dbReference type="InterPro" id="IPR008271">
    <property type="entry name" value="Ser/Thr_kinase_AS"/>
</dbReference>
<protein>
    <submittedName>
        <fullName evidence="2">Protein kinase activity protein</fullName>
    </submittedName>
</protein>
<dbReference type="Pfam" id="PF00069">
    <property type="entry name" value="Pkinase"/>
    <property type="match status" value="1"/>
</dbReference>
<gene>
    <name evidence="2" type="ORF">M9Y10_003405</name>
</gene>
<proteinExistence type="predicted"/>
<dbReference type="GO" id="GO:0016301">
    <property type="term" value="F:kinase activity"/>
    <property type="evidence" value="ECO:0007669"/>
    <property type="project" value="UniProtKB-KW"/>
</dbReference>
<dbReference type="InterPro" id="IPR032675">
    <property type="entry name" value="LRR_dom_sf"/>
</dbReference>
<reference evidence="2 3" key="1">
    <citation type="submission" date="2024-04" db="EMBL/GenBank/DDBJ databases">
        <title>Tritrichomonas musculus Genome.</title>
        <authorList>
            <person name="Alves-Ferreira E."/>
            <person name="Grigg M."/>
            <person name="Lorenzi H."/>
            <person name="Galac M."/>
        </authorList>
    </citation>
    <scope>NUCLEOTIDE SEQUENCE [LARGE SCALE GENOMIC DNA]</scope>
    <source>
        <strain evidence="2 3">EAF2021</strain>
    </source>
</reference>
<organism evidence="2 3">
    <name type="scientific">Tritrichomonas musculus</name>
    <dbReference type="NCBI Taxonomy" id="1915356"/>
    <lineage>
        <taxon>Eukaryota</taxon>
        <taxon>Metamonada</taxon>
        <taxon>Parabasalia</taxon>
        <taxon>Tritrichomonadida</taxon>
        <taxon>Tritrichomonadidae</taxon>
        <taxon>Tritrichomonas</taxon>
    </lineage>
</organism>
<feature type="domain" description="Protein kinase" evidence="1">
    <location>
        <begin position="342"/>
        <end position="604"/>
    </location>
</feature>
<dbReference type="InterPro" id="IPR000719">
    <property type="entry name" value="Prot_kinase_dom"/>
</dbReference>
<dbReference type="SMART" id="SM00220">
    <property type="entry name" value="S_TKc"/>
    <property type="match status" value="1"/>
</dbReference>
<keyword evidence="2" id="KW-0808">Transferase</keyword>
<dbReference type="PROSITE" id="PS50011">
    <property type="entry name" value="PROTEIN_KINASE_DOM"/>
    <property type="match status" value="1"/>
</dbReference>
<sequence length="637" mass="72145">MITGEWSFDHHDKLKTVRFSTNSELKCIDNFAFNYSSIECLSLPTSVEQIGDLCFSNARNLRKVEISPENKFFNLFDDKCVVKESRRGSGAFDVIVFAVRDIESISIPPRIKVITDCAFQHCERLVTVNFESNSSLESIKQEAFSHISGPERLVLSPSLKETDYSSFSFIKNMQSIEFLGKSVKIGTSCFCSCKNLSTVTFPNSEEITFGYYAMTGAPKDMKIHVRRSAKLSGGGLDGCENRIIYIDEDSVTAEETIEKVTTASESGARACSDVNKNSIEKENMNLKKFASYLISRLSKYEEVISYDDFCSNKEELFSEEEQEQKESPISHAFVGPDDEEFHEVKKKIGEGGTSEVFKVSDKRTGEVMCKKVIKEITDDRAFKTLQNAIKEIDVSGSVRHPCICDFLGYNTQERLPVFGEENEKTTVALFFELLPYSVKEVASKNLLSNTLKVRIAVEVAFGMSHLHSRRMMHRDLKLENIMMNSVFDSKIIDFGLVHASEMSATGSSLTKGIGTLAYMSPEMVNEEEYDNKTDVYSYGVVLFALFTGSLPKLSMRDRLTNVSMEYPMASWNISEYCISLIKRCTSFKAAERPTFDEIINDMFSNNFQLASEVDVNVIKHRFRELNRIRSHQNKDIK</sequence>
<evidence type="ECO:0000313" key="2">
    <source>
        <dbReference type="EMBL" id="KAK8880718.1"/>
    </source>
</evidence>
<dbReference type="InterPro" id="IPR011009">
    <property type="entry name" value="Kinase-like_dom_sf"/>
</dbReference>
<dbReference type="InterPro" id="IPR026906">
    <property type="entry name" value="LRR_5"/>
</dbReference>
<dbReference type="SUPFAM" id="SSF56112">
    <property type="entry name" value="Protein kinase-like (PK-like)"/>
    <property type="match status" value="1"/>
</dbReference>
<dbReference type="PROSITE" id="PS00108">
    <property type="entry name" value="PROTEIN_KINASE_ST"/>
    <property type="match status" value="1"/>
</dbReference>